<dbReference type="EMBL" id="VTEU01000003">
    <property type="protein sequence ID" value="TYS59013.1"/>
    <property type="molecule type" value="Genomic_DNA"/>
</dbReference>
<dbReference type="Gene3D" id="1.10.260.40">
    <property type="entry name" value="lambda repressor-like DNA-binding domains"/>
    <property type="match status" value="1"/>
</dbReference>
<gene>
    <name evidence="2" type="ORF">FZC74_09710</name>
</gene>
<dbReference type="Proteomes" id="UP000323393">
    <property type="component" value="Unassembled WGS sequence"/>
</dbReference>
<dbReference type="GO" id="GO:0003677">
    <property type="term" value="F:DNA binding"/>
    <property type="evidence" value="ECO:0007669"/>
    <property type="project" value="InterPro"/>
</dbReference>
<protein>
    <submittedName>
        <fullName evidence="2">Helix-turn-helix domain-containing protein</fullName>
    </submittedName>
</protein>
<proteinExistence type="predicted"/>
<accession>A0AA95B604</accession>
<reference evidence="2 3" key="1">
    <citation type="submission" date="2019-08" db="EMBL/GenBank/DDBJ databases">
        <title>Bacillus genomes from the desert of Cuatro Cienegas, Coahuila.</title>
        <authorList>
            <person name="Olmedo-Alvarez G."/>
        </authorList>
    </citation>
    <scope>NUCLEOTIDE SEQUENCE [LARGE SCALE GENOMIC DNA]</scope>
    <source>
        <strain evidence="2 3">CH88_3T</strain>
    </source>
</reference>
<dbReference type="PROSITE" id="PS50943">
    <property type="entry name" value="HTH_CROC1"/>
    <property type="match status" value="1"/>
</dbReference>
<dbReference type="InterPro" id="IPR001387">
    <property type="entry name" value="Cro/C1-type_HTH"/>
</dbReference>
<dbReference type="InterPro" id="IPR011990">
    <property type="entry name" value="TPR-like_helical_dom_sf"/>
</dbReference>
<evidence type="ECO:0000259" key="1">
    <source>
        <dbReference type="PROSITE" id="PS50943"/>
    </source>
</evidence>
<dbReference type="AlphaFoldDB" id="A0AA95B604"/>
<dbReference type="SMART" id="SM00530">
    <property type="entry name" value="HTH_XRE"/>
    <property type="match status" value="1"/>
</dbReference>
<comment type="caution">
    <text evidence="2">The sequence shown here is derived from an EMBL/GenBank/DDBJ whole genome shotgun (WGS) entry which is preliminary data.</text>
</comment>
<name>A0AA95B604_9BACI</name>
<sequence>MHEGRIIKYFRKKAKLTQQQLGDGICSDTHVSKIERGMTEYSPEVTFLLSKRLGINIEEELSRFHNLKKILARWHDAIIMQRFEAIEIIKEELDNEELIQISEHQILYDLLRARYHLLHNNLIEADIITKNIQKAHRKLPPYESNLLKHILGMYYLANKDMIKAVNILRSINSDDYNNPEYYLTLSTAYLAVNSKIMAYYYAELSLQFFIKTNNYLRSIDAEMIMLITREGEGQCDFQKIVEQYEALIQTCDLCHAHDKKAKVLHNLAEEHYCRKDYKASSRLFHKSMLLKEKKSAEYLISLEAFIRCCFEGSILSKDKLEKLGNEGLVIAREINQGLHTINLQLLLLRINNQIAEYYHYLSTKALTYYKKCGYVSIVQRYEKELFNYHLKTRQIDDALKFADLLINNG</sequence>
<feature type="domain" description="HTH cro/C1-type" evidence="1">
    <location>
        <begin position="7"/>
        <end position="61"/>
    </location>
</feature>
<dbReference type="CDD" id="cd00093">
    <property type="entry name" value="HTH_XRE"/>
    <property type="match status" value="1"/>
</dbReference>
<dbReference type="Pfam" id="PF01381">
    <property type="entry name" value="HTH_3"/>
    <property type="match status" value="1"/>
</dbReference>
<dbReference type="Gene3D" id="1.25.40.10">
    <property type="entry name" value="Tetratricopeptide repeat domain"/>
    <property type="match status" value="1"/>
</dbReference>
<dbReference type="RefSeq" id="WP_148965733.1">
    <property type="nucleotide sequence ID" value="NZ_VTEU01000003.1"/>
</dbReference>
<dbReference type="InterPro" id="IPR010982">
    <property type="entry name" value="Lambda_DNA-bd_dom_sf"/>
</dbReference>
<evidence type="ECO:0000313" key="3">
    <source>
        <dbReference type="Proteomes" id="UP000323393"/>
    </source>
</evidence>
<organism evidence="2 3">
    <name type="scientific">Sutcliffiella horikoshii</name>
    <dbReference type="NCBI Taxonomy" id="79883"/>
    <lineage>
        <taxon>Bacteria</taxon>
        <taxon>Bacillati</taxon>
        <taxon>Bacillota</taxon>
        <taxon>Bacilli</taxon>
        <taxon>Bacillales</taxon>
        <taxon>Bacillaceae</taxon>
        <taxon>Sutcliffiella</taxon>
    </lineage>
</organism>
<evidence type="ECO:0000313" key="2">
    <source>
        <dbReference type="EMBL" id="TYS59013.1"/>
    </source>
</evidence>
<dbReference type="SUPFAM" id="SSF47413">
    <property type="entry name" value="lambda repressor-like DNA-binding domains"/>
    <property type="match status" value="1"/>
</dbReference>